<evidence type="ECO:0000256" key="2">
    <source>
        <dbReference type="ARBA" id="ARBA00022485"/>
    </source>
</evidence>
<dbReference type="PANTHER" id="PTHR43787">
    <property type="entry name" value="FEMO COFACTOR BIOSYNTHESIS PROTEIN NIFB-RELATED"/>
    <property type="match status" value="1"/>
</dbReference>
<keyword evidence="4" id="KW-0479">Metal-binding</keyword>
<name>A0A7C4FEH1_9CREN</name>
<reference evidence="8" key="1">
    <citation type="journal article" date="2020" name="mSystems">
        <title>Genome- and Community-Level Interaction Insights into Carbon Utilization and Element Cycling Functions of Hydrothermarchaeota in Hydrothermal Sediment.</title>
        <authorList>
            <person name="Zhou Z."/>
            <person name="Liu Y."/>
            <person name="Xu W."/>
            <person name="Pan J."/>
            <person name="Luo Z.H."/>
            <person name="Li M."/>
        </authorList>
    </citation>
    <scope>NUCLEOTIDE SEQUENCE [LARGE SCALE GENOMIC DNA]</scope>
    <source>
        <strain evidence="8">SpSt-732</strain>
    </source>
</reference>
<keyword evidence="5" id="KW-0408">Iron</keyword>
<evidence type="ECO:0000256" key="1">
    <source>
        <dbReference type="ARBA" id="ARBA00001966"/>
    </source>
</evidence>
<proteinExistence type="predicted"/>
<comment type="caution">
    <text evidence="8">The sequence shown here is derived from an EMBL/GenBank/DDBJ whole genome shotgun (WGS) entry which is preliminary data.</text>
</comment>
<protein>
    <submittedName>
        <fullName evidence="8">Radical SAM protein</fullName>
    </submittedName>
</protein>
<dbReference type="SUPFAM" id="SSF102114">
    <property type="entry name" value="Radical SAM enzymes"/>
    <property type="match status" value="1"/>
</dbReference>
<evidence type="ECO:0000313" key="8">
    <source>
        <dbReference type="EMBL" id="HGI88044.1"/>
    </source>
</evidence>
<dbReference type="InterPro" id="IPR007197">
    <property type="entry name" value="rSAM"/>
</dbReference>
<sequence length="284" mass="30913">MAAASPQLYQLYARCIPSGECLLCPAGGRSIVYGPFASRRRGLSIGVNLFPLAKVCSFNCVYCFRGPTSVLTAEPVDDGSGVTAQVLVKALEIAIEEVAGVLVDVSSIDFSGRGEPTLHPRFGELLEAVKLFAKSRRLDVSIGVFTNSSTLNREGVVRALESVDYVEAKLDTALQHKFEAINMPHRALSIDMVVKGLRSFRKRFGGALVVQTMLLSYGDLNNHSSEDSEALAQELVAIEPDAVHLYTVYRTPRKQGVKKAGREAMESFAKALRRCGLVVEVYPE</sequence>
<dbReference type="PROSITE" id="PS51918">
    <property type="entry name" value="RADICAL_SAM"/>
    <property type="match status" value="1"/>
</dbReference>
<dbReference type="EMBL" id="DTFF01000055">
    <property type="protein sequence ID" value="HGI88044.1"/>
    <property type="molecule type" value="Genomic_DNA"/>
</dbReference>
<evidence type="ECO:0000259" key="7">
    <source>
        <dbReference type="PROSITE" id="PS51918"/>
    </source>
</evidence>
<dbReference type="PANTHER" id="PTHR43787:SF11">
    <property type="entry name" value="UPF0026 PROTEIN SLR1464"/>
    <property type="match status" value="1"/>
</dbReference>
<evidence type="ECO:0000256" key="4">
    <source>
        <dbReference type="ARBA" id="ARBA00022723"/>
    </source>
</evidence>
<keyword evidence="3" id="KW-0949">S-adenosyl-L-methionine</keyword>
<dbReference type="Gene3D" id="3.20.20.70">
    <property type="entry name" value="Aldolase class I"/>
    <property type="match status" value="1"/>
</dbReference>
<dbReference type="CDD" id="cd01335">
    <property type="entry name" value="Radical_SAM"/>
    <property type="match status" value="1"/>
</dbReference>
<dbReference type="AlphaFoldDB" id="A0A7C4FEH1"/>
<feature type="domain" description="Radical SAM core" evidence="7">
    <location>
        <begin position="35"/>
        <end position="284"/>
    </location>
</feature>
<dbReference type="InterPro" id="IPR013785">
    <property type="entry name" value="Aldolase_TIM"/>
</dbReference>
<evidence type="ECO:0000256" key="6">
    <source>
        <dbReference type="ARBA" id="ARBA00023014"/>
    </source>
</evidence>
<comment type="cofactor">
    <cofactor evidence="1">
        <name>[4Fe-4S] cluster</name>
        <dbReference type="ChEBI" id="CHEBI:49883"/>
    </cofactor>
</comment>
<keyword evidence="6" id="KW-0411">Iron-sulfur</keyword>
<dbReference type="GO" id="GO:0046872">
    <property type="term" value="F:metal ion binding"/>
    <property type="evidence" value="ECO:0007669"/>
    <property type="project" value="UniProtKB-KW"/>
</dbReference>
<keyword evidence="2" id="KW-0004">4Fe-4S</keyword>
<dbReference type="GO" id="GO:0003824">
    <property type="term" value="F:catalytic activity"/>
    <property type="evidence" value="ECO:0007669"/>
    <property type="project" value="InterPro"/>
</dbReference>
<dbReference type="SFLD" id="SFLDS00029">
    <property type="entry name" value="Radical_SAM"/>
    <property type="match status" value="1"/>
</dbReference>
<dbReference type="Pfam" id="PF04055">
    <property type="entry name" value="Radical_SAM"/>
    <property type="match status" value="1"/>
</dbReference>
<dbReference type="InterPro" id="IPR040084">
    <property type="entry name" value="GTPase_Obg"/>
</dbReference>
<dbReference type="InterPro" id="IPR058240">
    <property type="entry name" value="rSAM_sf"/>
</dbReference>
<dbReference type="GO" id="GO:0051539">
    <property type="term" value="F:4 iron, 4 sulfur cluster binding"/>
    <property type="evidence" value="ECO:0007669"/>
    <property type="project" value="UniProtKB-KW"/>
</dbReference>
<gene>
    <name evidence="8" type="ORF">ENV14_06640</name>
</gene>
<accession>A0A7C4FEH1</accession>
<evidence type="ECO:0000256" key="5">
    <source>
        <dbReference type="ARBA" id="ARBA00023004"/>
    </source>
</evidence>
<evidence type="ECO:0000256" key="3">
    <source>
        <dbReference type="ARBA" id="ARBA00022691"/>
    </source>
</evidence>
<dbReference type="SFLD" id="SFLDG01083">
    <property type="entry name" value="Uncharacterised_Radical_SAM_Su"/>
    <property type="match status" value="1"/>
</dbReference>
<organism evidence="8">
    <name type="scientific">Ignisphaera aggregans</name>
    <dbReference type="NCBI Taxonomy" id="334771"/>
    <lineage>
        <taxon>Archaea</taxon>
        <taxon>Thermoproteota</taxon>
        <taxon>Thermoprotei</taxon>
        <taxon>Desulfurococcales</taxon>
        <taxon>Desulfurococcaceae</taxon>
        <taxon>Ignisphaera</taxon>
    </lineage>
</organism>